<dbReference type="AlphaFoldDB" id="A0A1G6W8I6"/>
<gene>
    <name evidence="2" type="ORF">SAMN05216174_11464</name>
</gene>
<dbReference type="Gene3D" id="3.40.50.12780">
    <property type="entry name" value="N-terminal domain of ligase-like"/>
    <property type="match status" value="1"/>
</dbReference>
<proteinExistence type="predicted"/>
<dbReference type="PANTHER" id="PTHR45527:SF1">
    <property type="entry name" value="FATTY ACID SYNTHASE"/>
    <property type="match status" value="1"/>
</dbReference>
<dbReference type="GO" id="GO:0031177">
    <property type="term" value="F:phosphopantetheine binding"/>
    <property type="evidence" value="ECO:0007669"/>
    <property type="project" value="TreeGrafter"/>
</dbReference>
<accession>A0A1G6W8I6</accession>
<reference evidence="3" key="1">
    <citation type="submission" date="2016-10" db="EMBL/GenBank/DDBJ databases">
        <authorList>
            <person name="Varghese N."/>
            <person name="Submissions S."/>
        </authorList>
    </citation>
    <scope>NUCLEOTIDE SEQUENCE [LARGE SCALE GENOMIC DNA]</scope>
    <source>
        <strain evidence="3">IBRC-M 10403</strain>
    </source>
</reference>
<dbReference type="PANTHER" id="PTHR45527">
    <property type="entry name" value="NONRIBOSOMAL PEPTIDE SYNTHETASE"/>
    <property type="match status" value="1"/>
</dbReference>
<dbReference type="Pfam" id="PF00501">
    <property type="entry name" value="AMP-binding"/>
    <property type="match status" value="1"/>
</dbReference>
<dbReference type="InterPro" id="IPR010071">
    <property type="entry name" value="AA_adenyl_dom"/>
</dbReference>
<name>A0A1G6W8I6_9PSEU</name>
<protein>
    <submittedName>
        <fullName evidence="2">Amino acid adenylation domain-containing protein</fullName>
    </submittedName>
</protein>
<dbReference type="Gene3D" id="3.30.300.30">
    <property type="match status" value="1"/>
</dbReference>
<dbReference type="EMBL" id="FMZZ01000014">
    <property type="protein sequence ID" value="SDD62124.1"/>
    <property type="molecule type" value="Genomic_DNA"/>
</dbReference>
<dbReference type="InterPro" id="IPR020845">
    <property type="entry name" value="AMP-binding_CS"/>
</dbReference>
<evidence type="ECO:0000313" key="3">
    <source>
        <dbReference type="Proteomes" id="UP000199501"/>
    </source>
</evidence>
<dbReference type="NCBIfam" id="TIGR01733">
    <property type="entry name" value="AA-adenyl-dom"/>
    <property type="match status" value="1"/>
</dbReference>
<dbReference type="SUPFAM" id="SSF56801">
    <property type="entry name" value="Acetyl-CoA synthetase-like"/>
    <property type="match status" value="1"/>
</dbReference>
<dbReference type="PROSITE" id="PS00455">
    <property type="entry name" value="AMP_BINDING"/>
    <property type="match status" value="1"/>
</dbReference>
<dbReference type="STRING" id="1271860.SAMN05216174_11464"/>
<feature type="domain" description="AMP-dependent synthetase/ligase" evidence="1">
    <location>
        <begin position="14"/>
        <end position="358"/>
    </location>
</feature>
<evidence type="ECO:0000313" key="2">
    <source>
        <dbReference type="EMBL" id="SDD62124.1"/>
    </source>
</evidence>
<organism evidence="2 3">
    <name type="scientific">Actinokineospora iranica</name>
    <dbReference type="NCBI Taxonomy" id="1271860"/>
    <lineage>
        <taxon>Bacteria</taxon>
        <taxon>Bacillati</taxon>
        <taxon>Actinomycetota</taxon>
        <taxon>Actinomycetes</taxon>
        <taxon>Pseudonocardiales</taxon>
        <taxon>Pseudonocardiaceae</taxon>
        <taxon>Actinokineospora</taxon>
    </lineage>
</organism>
<evidence type="ECO:0000259" key="1">
    <source>
        <dbReference type="Pfam" id="PF00501"/>
    </source>
</evidence>
<dbReference type="GO" id="GO:0043041">
    <property type="term" value="P:amino acid activation for nonribosomal peptide biosynthetic process"/>
    <property type="evidence" value="ECO:0007669"/>
    <property type="project" value="TreeGrafter"/>
</dbReference>
<dbReference type="Proteomes" id="UP000199501">
    <property type="component" value="Unassembled WGS sequence"/>
</dbReference>
<dbReference type="GO" id="GO:0044550">
    <property type="term" value="P:secondary metabolite biosynthetic process"/>
    <property type="evidence" value="ECO:0007669"/>
    <property type="project" value="TreeGrafter"/>
</dbReference>
<dbReference type="GO" id="GO:0005737">
    <property type="term" value="C:cytoplasm"/>
    <property type="evidence" value="ECO:0007669"/>
    <property type="project" value="TreeGrafter"/>
</dbReference>
<dbReference type="InterPro" id="IPR045851">
    <property type="entry name" value="AMP-bd_C_sf"/>
</dbReference>
<dbReference type="OrthoDB" id="3243414at2"/>
<sequence>MPPRPLHHWFLDGARANPDGVALRINSTLWTYTELDALARTWAGALVRHGGCKRVGVLAAKSLESYVGFLATLYAGAAFVPLNPEFPAERNRAVLAAADVDALIVDPAGAAQLDQLGDLPLVLAGEQVPGGVVPDSRDAVVSLPDGSPDELAYILFTSGSTGVPKGVPIRHRNIGAFVEVCLGRYDVGPADVFSQVYELTFDLSMFEVWVAWASGACLTVLNRLQALNPLRYVRSHGITVWTSTPSLVGALRTRGALPAGSMPGLRHTVFCGEPLPVESAAYWQAAAPNAVVDNLYGPTELAVACTGHRYAGATTEGTVPIGEVFPGMRCALLDEDGAVDPRVGELCFTGPQMFGGYLDPANDVGKFVELDGETWYRTGDRARLTDDVGLVHLGRNDNQVKVQGYRIELGDIESAVRAAGPGLDGVAFAVDGTLVAFVTGPASTDLAAVAKRLATVLPGYMLPKHLWRTEPVLTGNGKADRLALRAEAARRLGLSLS</sequence>
<dbReference type="InterPro" id="IPR042099">
    <property type="entry name" value="ANL_N_sf"/>
</dbReference>
<keyword evidence="3" id="KW-1185">Reference proteome</keyword>
<dbReference type="InterPro" id="IPR000873">
    <property type="entry name" value="AMP-dep_synth/lig_dom"/>
</dbReference>
<dbReference type="RefSeq" id="WP_091455317.1">
    <property type="nucleotide sequence ID" value="NZ_FMZZ01000014.1"/>
</dbReference>